<evidence type="ECO:0000313" key="2">
    <source>
        <dbReference type="EMBL" id="VDL91412.1"/>
    </source>
</evidence>
<accession>A0A183SLC9</accession>
<dbReference type="AlphaFoldDB" id="A0A183SLC9"/>
<evidence type="ECO:0000313" key="3">
    <source>
        <dbReference type="Proteomes" id="UP000275846"/>
    </source>
</evidence>
<organism evidence="4">
    <name type="scientific">Schistocephalus solidus</name>
    <name type="common">Tapeworm</name>
    <dbReference type="NCBI Taxonomy" id="70667"/>
    <lineage>
        <taxon>Eukaryota</taxon>
        <taxon>Metazoa</taxon>
        <taxon>Spiralia</taxon>
        <taxon>Lophotrochozoa</taxon>
        <taxon>Platyhelminthes</taxon>
        <taxon>Cestoda</taxon>
        <taxon>Eucestoda</taxon>
        <taxon>Diphyllobothriidea</taxon>
        <taxon>Diphyllobothriidae</taxon>
        <taxon>Schistocephalus</taxon>
    </lineage>
</organism>
<protein>
    <submittedName>
        <fullName evidence="4">Dolichyl-P-Glc:Glc(2)Man(9)GlcNAc(2)-PP-dolichol alpha-1,2-glucosyltransferase</fullName>
    </submittedName>
</protein>
<dbReference type="Proteomes" id="UP000275846">
    <property type="component" value="Unassembled WGS sequence"/>
</dbReference>
<dbReference type="WBParaSite" id="SSLN_0000519001-mRNA-1">
    <property type="protein sequence ID" value="SSLN_0000519001-mRNA-1"/>
    <property type="gene ID" value="SSLN_0000519001"/>
</dbReference>
<dbReference type="PANTHER" id="PTHR45662:SF2">
    <property type="entry name" value="PHOSPHATIDYLINOSITOL-3-PHOSPHATASE SAC1"/>
    <property type="match status" value="1"/>
</dbReference>
<dbReference type="STRING" id="70667.A0A183SLC9"/>
<dbReference type="EMBL" id="UYSU01033090">
    <property type="protein sequence ID" value="VDL91412.1"/>
    <property type="molecule type" value="Genomic_DNA"/>
</dbReference>
<evidence type="ECO:0000256" key="1">
    <source>
        <dbReference type="SAM" id="Phobius"/>
    </source>
</evidence>
<evidence type="ECO:0000313" key="4">
    <source>
        <dbReference type="WBParaSite" id="SSLN_0000519001-mRNA-1"/>
    </source>
</evidence>
<reference evidence="2 3" key="2">
    <citation type="submission" date="2018-11" db="EMBL/GenBank/DDBJ databases">
        <authorList>
            <consortium name="Pathogen Informatics"/>
        </authorList>
    </citation>
    <scope>NUCLEOTIDE SEQUENCE [LARGE SCALE GENOMIC DNA]</scope>
    <source>
        <strain evidence="2 3">NST_G2</strain>
    </source>
</reference>
<dbReference type="GO" id="GO:0043812">
    <property type="term" value="F:phosphatidylinositol-4-phosphate phosphatase activity"/>
    <property type="evidence" value="ECO:0007669"/>
    <property type="project" value="TreeGrafter"/>
</dbReference>
<proteinExistence type="predicted"/>
<dbReference type="GO" id="GO:0005783">
    <property type="term" value="C:endoplasmic reticulum"/>
    <property type="evidence" value="ECO:0007669"/>
    <property type="project" value="TreeGrafter"/>
</dbReference>
<name>A0A183SLC9_SCHSO</name>
<dbReference type="OrthoDB" id="405996at2759"/>
<dbReference type="PANTHER" id="PTHR45662">
    <property type="entry name" value="PHOSPHATIDYLINOSITIDE PHOSPHATASE SAC1"/>
    <property type="match status" value="1"/>
</dbReference>
<keyword evidence="3" id="KW-1185">Reference proteome</keyword>
<keyword evidence="1" id="KW-1133">Transmembrane helix</keyword>
<keyword evidence="1" id="KW-0812">Transmembrane</keyword>
<dbReference type="GO" id="GO:0046856">
    <property type="term" value="P:phosphatidylinositol dephosphorylation"/>
    <property type="evidence" value="ECO:0007669"/>
    <property type="project" value="TreeGrafter"/>
</dbReference>
<sequence>MSARASDFEIFNFYVFFLGKRTIIGMLLDGYHSVKRYYLNNFTDGYLQDAFNLFLGHYSVFEIDGSPKKFTRASASDSALRSKFLPVVFAFATSMSVLCLIFPGGNLLKLFYLLKHVYLLHTKDLWSERLMYFLFWGTASVVSALTIYTFGEDFVNKPRFPME</sequence>
<feature type="transmembrane region" description="Helical" evidence="1">
    <location>
        <begin position="84"/>
        <end position="105"/>
    </location>
</feature>
<gene>
    <name evidence="2" type="ORF">SSLN_LOCUS5027</name>
</gene>
<keyword evidence="1" id="KW-0472">Membrane</keyword>
<reference evidence="4" key="1">
    <citation type="submission" date="2016-06" db="UniProtKB">
        <authorList>
            <consortium name="WormBaseParasite"/>
        </authorList>
    </citation>
    <scope>IDENTIFICATION</scope>
</reference>
<feature type="transmembrane region" description="Helical" evidence="1">
    <location>
        <begin position="130"/>
        <end position="150"/>
    </location>
</feature>